<proteinExistence type="predicted"/>
<dbReference type="InterPro" id="IPR028098">
    <property type="entry name" value="Glyco_trans_4-like_N"/>
</dbReference>
<dbReference type="HOGENOM" id="CLU_009583_2_2_9"/>
<dbReference type="PANTHER" id="PTHR46401">
    <property type="entry name" value="GLYCOSYLTRANSFERASE WBBK-RELATED"/>
    <property type="match status" value="1"/>
</dbReference>
<dbReference type="GO" id="GO:0016757">
    <property type="term" value="F:glycosyltransferase activity"/>
    <property type="evidence" value="ECO:0007669"/>
    <property type="project" value="TreeGrafter"/>
</dbReference>
<keyword evidence="2" id="KW-0812">Transmembrane</keyword>
<evidence type="ECO:0000256" key="1">
    <source>
        <dbReference type="ARBA" id="ARBA00022679"/>
    </source>
</evidence>
<dbReference type="GO" id="GO:0009103">
    <property type="term" value="P:lipopolysaccharide biosynthetic process"/>
    <property type="evidence" value="ECO:0007669"/>
    <property type="project" value="TreeGrafter"/>
</dbReference>
<dbReference type="AlphaFoldDB" id="B0THJ6"/>
<dbReference type="InterPro" id="IPR001296">
    <property type="entry name" value="Glyco_trans_1"/>
</dbReference>
<dbReference type="Proteomes" id="UP000008550">
    <property type="component" value="Chromosome"/>
</dbReference>
<evidence type="ECO:0000259" key="3">
    <source>
        <dbReference type="Pfam" id="PF00534"/>
    </source>
</evidence>
<dbReference type="Gene3D" id="3.40.50.2000">
    <property type="entry name" value="Glycogen Phosphorylase B"/>
    <property type="match status" value="2"/>
</dbReference>
<feature type="domain" description="Glycosyl transferase family 1" evidence="3">
    <location>
        <begin position="200"/>
        <end position="356"/>
    </location>
</feature>
<feature type="domain" description="Glycosyltransferase subfamily 4-like N-terminal" evidence="4">
    <location>
        <begin position="19"/>
        <end position="189"/>
    </location>
</feature>
<protein>
    <submittedName>
        <fullName evidence="5">Glycosyl transferase, group 1 family protein, putative</fullName>
    </submittedName>
</protein>
<name>B0THJ6_HELMI</name>
<sequence length="389" mass="44078">MVSEKAKTVLFVYGMVGRGGDAIQTLAFIQTLQDIGYRVKTVGPVPLSPYKFEGKESKWRNYARRSPKLIRELLYIAFQLLVFVRAAAAVLQVRPQHIFERVGNYTFVGTALSWLFKVPLIVYMDLPIQHEKKYGLVGQTPYLEKLSTAMLGRRSTRIIVNTEFSKKYYVNMRVQDSKIMVVPNGINADCFRRLSKTPVDDFLKVVYVGSFVAWHNLPLLLQAMKRLSDENSPLLDRVRIQLVGEGHGKNEIMALSEQLGLKKWVYFHGALANDHIGCLLSEAHIGILPGTLETGSPMKLVEYAAAGCVVLSPDLVNCRSFFTGEDAVAYFKPDDVDDMVRALTAVVDNYPDFAQRAREMQARILERYNWERLVRQMLCGIVDRLEDCA</sequence>
<dbReference type="KEGG" id="hmo:HM1_1140"/>
<dbReference type="EMBL" id="CP000930">
    <property type="protein sequence ID" value="ABZ83434.1"/>
    <property type="molecule type" value="Genomic_DNA"/>
</dbReference>
<dbReference type="CDD" id="cd03801">
    <property type="entry name" value="GT4_PimA-like"/>
    <property type="match status" value="1"/>
</dbReference>
<evidence type="ECO:0000259" key="4">
    <source>
        <dbReference type="Pfam" id="PF13439"/>
    </source>
</evidence>
<dbReference type="PANTHER" id="PTHR46401:SF2">
    <property type="entry name" value="GLYCOSYLTRANSFERASE WBBK-RELATED"/>
    <property type="match status" value="1"/>
</dbReference>
<gene>
    <name evidence="5" type="ORF">HM1_1140</name>
</gene>
<dbReference type="RefSeq" id="WP_012281964.1">
    <property type="nucleotide sequence ID" value="NC_010337.2"/>
</dbReference>
<evidence type="ECO:0000313" key="5">
    <source>
        <dbReference type="EMBL" id="ABZ83434.1"/>
    </source>
</evidence>
<keyword evidence="6" id="KW-1185">Reference proteome</keyword>
<evidence type="ECO:0000256" key="2">
    <source>
        <dbReference type="SAM" id="Phobius"/>
    </source>
</evidence>
<keyword evidence="1 5" id="KW-0808">Transferase</keyword>
<dbReference type="OrthoDB" id="9811902at2"/>
<dbReference type="Pfam" id="PF00534">
    <property type="entry name" value="Glycos_transf_1"/>
    <property type="match status" value="1"/>
</dbReference>
<reference evidence="5 6" key="1">
    <citation type="journal article" date="2008" name="J. Bacteriol.">
        <title>The genome of Heliobacterium modesticaldum, a phototrophic representative of the Firmicutes containing the simplest photosynthetic apparatus.</title>
        <authorList>
            <person name="Sattley W.M."/>
            <person name="Madigan M.T."/>
            <person name="Swingley W.D."/>
            <person name="Cheung P.C."/>
            <person name="Clocksin K.M."/>
            <person name="Conrad A.L."/>
            <person name="Dejesa L.C."/>
            <person name="Honchak B.M."/>
            <person name="Jung D.O."/>
            <person name="Karbach L.E."/>
            <person name="Kurdoglu A."/>
            <person name="Lahiri S."/>
            <person name="Mastrian S.D."/>
            <person name="Page L.E."/>
            <person name="Taylor H.L."/>
            <person name="Wang Z.T."/>
            <person name="Raymond J."/>
            <person name="Chen M."/>
            <person name="Blankenship R.E."/>
            <person name="Touchman J.W."/>
        </authorList>
    </citation>
    <scope>NUCLEOTIDE SEQUENCE [LARGE SCALE GENOMIC DNA]</scope>
    <source>
        <strain evidence="6">ATCC 51547 / Ice1</strain>
    </source>
</reference>
<dbReference type="Pfam" id="PF13439">
    <property type="entry name" value="Glyco_transf_4"/>
    <property type="match status" value="1"/>
</dbReference>
<dbReference type="SUPFAM" id="SSF53756">
    <property type="entry name" value="UDP-Glycosyltransferase/glycogen phosphorylase"/>
    <property type="match status" value="1"/>
</dbReference>
<keyword evidence="2" id="KW-0472">Membrane</keyword>
<evidence type="ECO:0000313" key="6">
    <source>
        <dbReference type="Proteomes" id="UP000008550"/>
    </source>
</evidence>
<feature type="transmembrane region" description="Helical" evidence="2">
    <location>
        <begin position="73"/>
        <end position="93"/>
    </location>
</feature>
<organism evidence="5 6">
    <name type="scientific">Heliobacterium modesticaldum (strain ATCC 51547 / Ice1)</name>
    <dbReference type="NCBI Taxonomy" id="498761"/>
    <lineage>
        <taxon>Bacteria</taxon>
        <taxon>Bacillati</taxon>
        <taxon>Bacillota</taxon>
        <taxon>Clostridia</taxon>
        <taxon>Eubacteriales</taxon>
        <taxon>Heliobacteriaceae</taxon>
        <taxon>Heliomicrobium</taxon>
    </lineage>
</organism>
<dbReference type="eggNOG" id="COG0438">
    <property type="taxonomic scope" value="Bacteria"/>
</dbReference>
<accession>B0THJ6</accession>
<keyword evidence="2" id="KW-1133">Transmembrane helix</keyword>
<dbReference type="STRING" id="498761.HM1_1140"/>